<accession>A0ABS1TYF1</accession>
<dbReference type="Proteomes" id="UP000660885">
    <property type="component" value="Unassembled WGS sequence"/>
</dbReference>
<feature type="domain" description="NADP-dependent oxidoreductase" evidence="1">
    <location>
        <begin position="15"/>
        <end position="262"/>
    </location>
</feature>
<reference evidence="2 3" key="1">
    <citation type="submission" date="2021-01" db="EMBL/GenBank/DDBJ databases">
        <title>Belnapia mucosa sp. nov. and Belnapia arida sp. nov., isolated from the Tabernas Desert (Almeria, Spain).</title>
        <authorList>
            <person name="Molina-Menor E."/>
            <person name="Vidal-Verdu A."/>
            <person name="Calonge A."/>
            <person name="Satari L."/>
            <person name="Pereto J."/>
            <person name="Porcar M."/>
        </authorList>
    </citation>
    <scope>NUCLEOTIDE SEQUENCE [LARGE SCALE GENOMIC DNA]</scope>
    <source>
        <strain evidence="2 3">T18</strain>
    </source>
</reference>
<dbReference type="PIRSF" id="PIRSF000097">
    <property type="entry name" value="AKR"/>
    <property type="match status" value="1"/>
</dbReference>
<sequence length="276" mass="29944">MAPITLADGTEMPALGQGTWHMGERGSDRRREAAALRLGLDLGMTLIDTAEMYAEGGAEEVVAEAIAGRRSDVFLVSKVYPHNAGGRKLEAALERSLERLRTDALDLYLLHWRGSVPLEDTVEAMERMRGLGKIRRWGVSNLDVDDLEELGPALADCATDQVLYNLEHRGVEFDLLSFCRGRRMPVMAYSPVGQGGALLRHPALQGVARRLGATPAQVAIAWTLRQGGVIGIPKAADEAHVRLNAAAGELRLAPEDLAALDAAFPPPRRKRSLAML</sequence>
<dbReference type="Gene3D" id="3.20.20.100">
    <property type="entry name" value="NADP-dependent oxidoreductase domain"/>
    <property type="match status" value="1"/>
</dbReference>
<proteinExistence type="predicted"/>
<dbReference type="PRINTS" id="PR00069">
    <property type="entry name" value="ALDKETRDTASE"/>
</dbReference>
<dbReference type="SUPFAM" id="SSF51430">
    <property type="entry name" value="NAD(P)-linked oxidoreductase"/>
    <property type="match status" value="1"/>
</dbReference>
<evidence type="ECO:0000313" key="2">
    <source>
        <dbReference type="EMBL" id="MBL6076900.1"/>
    </source>
</evidence>
<dbReference type="Pfam" id="PF00248">
    <property type="entry name" value="Aldo_ket_red"/>
    <property type="match status" value="1"/>
</dbReference>
<organism evidence="2 3">
    <name type="scientific">Belnapia arida</name>
    <dbReference type="NCBI Taxonomy" id="2804533"/>
    <lineage>
        <taxon>Bacteria</taxon>
        <taxon>Pseudomonadati</taxon>
        <taxon>Pseudomonadota</taxon>
        <taxon>Alphaproteobacteria</taxon>
        <taxon>Acetobacterales</taxon>
        <taxon>Roseomonadaceae</taxon>
        <taxon>Belnapia</taxon>
    </lineage>
</organism>
<dbReference type="RefSeq" id="WP_202830057.1">
    <property type="nucleotide sequence ID" value="NZ_JAETWB010000001.1"/>
</dbReference>
<evidence type="ECO:0000259" key="1">
    <source>
        <dbReference type="Pfam" id="PF00248"/>
    </source>
</evidence>
<dbReference type="EMBL" id="JAETWB010000001">
    <property type="protein sequence ID" value="MBL6076900.1"/>
    <property type="molecule type" value="Genomic_DNA"/>
</dbReference>
<name>A0ABS1TYF1_9PROT</name>
<evidence type="ECO:0000313" key="3">
    <source>
        <dbReference type="Proteomes" id="UP000660885"/>
    </source>
</evidence>
<dbReference type="InterPro" id="IPR036812">
    <property type="entry name" value="NAD(P)_OxRdtase_dom_sf"/>
</dbReference>
<dbReference type="CDD" id="cd19138">
    <property type="entry name" value="AKR_YeaE"/>
    <property type="match status" value="1"/>
</dbReference>
<dbReference type="InterPro" id="IPR023210">
    <property type="entry name" value="NADP_OxRdtase_dom"/>
</dbReference>
<dbReference type="PANTHER" id="PTHR43638">
    <property type="entry name" value="OXIDOREDUCTASE, ALDO/KETO REDUCTASE FAMILY PROTEIN"/>
    <property type="match status" value="1"/>
</dbReference>
<gene>
    <name evidence="2" type="ORF">JMJ56_02710</name>
</gene>
<dbReference type="PANTHER" id="PTHR43638:SF3">
    <property type="entry name" value="ALDEHYDE REDUCTASE"/>
    <property type="match status" value="1"/>
</dbReference>
<comment type="caution">
    <text evidence="2">The sequence shown here is derived from an EMBL/GenBank/DDBJ whole genome shotgun (WGS) entry which is preliminary data.</text>
</comment>
<protein>
    <submittedName>
        <fullName evidence="2">Aldo/keto reductase</fullName>
    </submittedName>
</protein>
<dbReference type="InterPro" id="IPR020471">
    <property type="entry name" value="AKR"/>
</dbReference>
<keyword evidence="3" id="KW-1185">Reference proteome</keyword>